<dbReference type="SMART" id="SM00281">
    <property type="entry name" value="LamB"/>
    <property type="match status" value="1"/>
</dbReference>
<evidence type="ECO:0000313" key="22">
    <source>
        <dbReference type="RefSeq" id="XP_022089410.1"/>
    </source>
</evidence>
<feature type="domain" description="Laminin EGF-like" evidence="18">
    <location>
        <begin position="450"/>
        <end position="495"/>
    </location>
</feature>
<organism evidence="21 22">
    <name type="scientific">Acanthaster planci</name>
    <name type="common">Crown-of-thorns starfish</name>
    <dbReference type="NCBI Taxonomy" id="133434"/>
    <lineage>
        <taxon>Eukaryota</taxon>
        <taxon>Metazoa</taxon>
        <taxon>Echinodermata</taxon>
        <taxon>Eleutherozoa</taxon>
        <taxon>Asterozoa</taxon>
        <taxon>Asteroidea</taxon>
        <taxon>Valvatacea</taxon>
        <taxon>Valvatida</taxon>
        <taxon>Acanthasteridae</taxon>
        <taxon>Acanthaster</taxon>
    </lineage>
</organism>
<dbReference type="FunFam" id="2.10.25.10:FF:000011">
    <property type="entry name" value="Cadherin EGF LAG seven-pass G-type receptor"/>
    <property type="match status" value="1"/>
</dbReference>
<feature type="domain" description="Laminin G" evidence="17">
    <location>
        <begin position="3505"/>
        <end position="3682"/>
    </location>
</feature>
<dbReference type="Gene3D" id="2.60.120.200">
    <property type="match status" value="5"/>
</dbReference>
<feature type="compositionally biased region" description="Low complexity" evidence="15">
    <location>
        <begin position="3282"/>
        <end position="3296"/>
    </location>
</feature>
<evidence type="ECO:0000259" key="17">
    <source>
        <dbReference type="PROSITE" id="PS50025"/>
    </source>
</evidence>
<dbReference type="Gene3D" id="2.10.25.10">
    <property type="entry name" value="Laminin"/>
    <property type="match status" value="20"/>
</dbReference>
<feature type="disulfide bond" evidence="13">
    <location>
        <begin position="2044"/>
        <end position="2053"/>
    </location>
</feature>
<evidence type="ECO:0000256" key="5">
    <source>
        <dbReference type="ARBA" id="ARBA00022737"/>
    </source>
</evidence>
<dbReference type="PROSITE" id="PS51115">
    <property type="entry name" value="LAMININ_IVA"/>
    <property type="match status" value="1"/>
</dbReference>
<feature type="disulfide bond" evidence="13">
    <location>
        <begin position="654"/>
        <end position="663"/>
    </location>
</feature>
<dbReference type="PROSITE" id="PS51117">
    <property type="entry name" value="LAMININ_NTER"/>
    <property type="match status" value="1"/>
</dbReference>
<keyword evidence="21" id="KW-1185">Reference proteome</keyword>
<dbReference type="PROSITE" id="PS00022">
    <property type="entry name" value="EGF_1"/>
    <property type="match status" value="1"/>
</dbReference>
<dbReference type="PANTHER" id="PTHR10574">
    <property type="entry name" value="NETRIN/LAMININ-RELATED"/>
    <property type="match status" value="1"/>
</dbReference>
<feature type="disulfide bond" evidence="13">
    <location>
        <begin position="450"/>
        <end position="462"/>
    </location>
</feature>
<feature type="disulfide bond" evidence="13">
    <location>
        <begin position="1836"/>
        <end position="1845"/>
    </location>
</feature>
<dbReference type="GO" id="GO:0007155">
    <property type="term" value="P:cell adhesion"/>
    <property type="evidence" value="ECO:0007669"/>
    <property type="project" value="UniProtKB-KW"/>
</dbReference>
<feature type="disulfide bond" evidence="13">
    <location>
        <begin position="633"/>
        <end position="645"/>
    </location>
</feature>
<dbReference type="FunFam" id="2.10.25.10:FF:000090">
    <property type="entry name" value="laminin subunit alpha"/>
    <property type="match status" value="1"/>
</dbReference>
<keyword evidence="11 13" id="KW-0424">Laminin EGF-like domain</keyword>
<dbReference type="InterPro" id="IPR013320">
    <property type="entry name" value="ConA-like_dom_sf"/>
</dbReference>
<dbReference type="InterPro" id="IPR002049">
    <property type="entry name" value="LE_dom"/>
</dbReference>
<evidence type="ECO:0000259" key="19">
    <source>
        <dbReference type="PROSITE" id="PS51115"/>
    </source>
</evidence>
<evidence type="ECO:0000256" key="7">
    <source>
        <dbReference type="ARBA" id="ARBA00022889"/>
    </source>
</evidence>
<keyword evidence="6" id="KW-0084">Basement membrane</keyword>
<dbReference type="GO" id="GO:0005201">
    <property type="term" value="F:extracellular matrix structural constituent"/>
    <property type="evidence" value="ECO:0007669"/>
    <property type="project" value="TreeGrafter"/>
</dbReference>
<feature type="disulfide bond" evidence="13">
    <location>
        <begin position="1960"/>
        <end position="1974"/>
    </location>
</feature>
<dbReference type="InterPro" id="IPR008211">
    <property type="entry name" value="Laminin_N"/>
</dbReference>
<dbReference type="InterPro" id="IPR000742">
    <property type="entry name" value="EGF"/>
</dbReference>
<dbReference type="Pfam" id="PF06008">
    <property type="entry name" value="Laminin_I"/>
    <property type="match status" value="1"/>
</dbReference>
<dbReference type="GO" id="GO:0045995">
    <property type="term" value="P:regulation of embryonic development"/>
    <property type="evidence" value="ECO:0007669"/>
    <property type="project" value="InterPro"/>
</dbReference>
<feature type="disulfide bond" evidence="13">
    <location>
        <begin position="1398"/>
        <end position="1415"/>
    </location>
</feature>
<feature type="disulfide bond" evidence="13">
    <location>
        <begin position="496"/>
        <end position="508"/>
    </location>
</feature>
<feature type="disulfide bond" evidence="13">
    <location>
        <begin position="1536"/>
        <end position="1553"/>
    </location>
</feature>
<evidence type="ECO:0000256" key="14">
    <source>
        <dbReference type="SAM" id="Coils"/>
    </source>
</evidence>
<feature type="disulfide bond" evidence="12">
    <location>
        <begin position="3472"/>
        <end position="3499"/>
    </location>
</feature>
<feature type="disulfide bond" evidence="13">
    <location>
        <begin position="781"/>
        <end position="790"/>
    </location>
</feature>
<dbReference type="GO" id="GO:0005102">
    <property type="term" value="F:signaling receptor binding"/>
    <property type="evidence" value="ECO:0007669"/>
    <property type="project" value="InterPro"/>
</dbReference>
<feature type="disulfide bond" evidence="13">
    <location>
        <begin position="452"/>
        <end position="469"/>
    </location>
</feature>
<dbReference type="InterPro" id="IPR050440">
    <property type="entry name" value="Laminin/Netrin_ECM"/>
</dbReference>
<evidence type="ECO:0000256" key="15">
    <source>
        <dbReference type="SAM" id="MobiDB-lite"/>
    </source>
</evidence>
<evidence type="ECO:0000256" key="11">
    <source>
        <dbReference type="ARBA" id="ARBA00023292"/>
    </source>
</evidence>
<evidence type="ECO:0000256" key="4">
    <source>
        <dbReference type="ARBA" id="ARBA00022729"/>
    </source>
</evidence>
<dbReference type="Pfam" id="PF00055">
    <property type="entry name" value="Laminin_N"/>
    <property type="match status" value="1"/>
</dbReference>
<evidence type="ECO:0000256" key="13">
    <source>
        <dbReference type="PROSITE-ProRule" id="PRU00460"/>
    </source>
</evidence>
<evidence type="ECO:0000256" key="2">
    <source>
        <dbReference type="ARBA" id="ARBA00022525"/>
    </source>
</evidence>
<feature type="domain" description="Laminin N-terminal" evidence="20">
    <location>
        <begin position="23"/>
        <end position="277"/>
    </location>
</feature>
<feature type="domain" description="Laminin G" evidence="17">
    <location>
        <begin position="3320"/>
        <end position="3499"/>
    </location>
</feature>
<dbReference type="CDD" id="cd00055">
    <property type="entry name" value="EGF_Lam"/>
    <property type="match status" value="21"/>
</dbReference>
<keyword evidence="4 16" id="KW-0732">Signal</keyword>
<feature type="domain" description="Laminin EGF-like" evidence="18">
    <location>
        <begin position="1534"/>
        <end position="1584"/>
    </location>
</feature>
<feature type="domain" description="Laminin EGF-like" evidence="18">
    <location>
        <begin position="1977"/>
        <end position="2023"/>
    </location>
</feature>
<dbReference type="Proteomes" id="UP000694845">
    <property type="component" value="Unplaced"/>
</dbReference>
<feature type="domain" description="Laminin G" evidence="17">
    <location>
        <begin position="2906"/>
        <end position="3079"/>
    </location>
</feature>
<dbReference type="FunFam" id="2.10.25.10:FF:000051">
    <property type="entry name" value="Laminin subunit alpha 4"/>
    <property type="match status" value="1"/>
</dbReference>
<accession>A0A8B7YAJ9</accession>
<keyword evidence="3" id="KW-0272">Extracellular matrix</keyword>
<dbReference type="PROSITE" id="PS50025">
    <property type="entry name" value="LAM_G_DOMAIN"/>
    <property type="match status" value="5"/>
</dbReference>
<feature type="disulfide bond" evidence="13">
    <location>
        <begin position="471"/>
        <end position="480"/>
    </location>
</feature>
<dbReference type="FunFam" id="2.10.25.10:FF:000407">
    <property type="entry name" value="Laminin subunit alpha-3"/>
    <property type="match status" value="1"/>
</dbReference>
<dbReference type="FunFam" id="2.10.25.10:FF:000074">
    <property type="entry name" value="Laminin subunit alpha"/>
    <property type="match status" value="1"/>
</dbReference>
<gene>
    <name evidence="22" type="primary">LOC110978598</name>
</gene>
<proteinExistence type="predicted"/>
<evidence type="ECO:0000256" key="10">
    <source>
        <dbReference type="ARBA" id="ARBA00023180"/>
    </source>
</evidence>
<dbReference type="FunFam" id="2.10.25.10:FF:000209">
    <property type="entry name" value="Laminin subunit alpha 5"/>
    <property type="match status" value="2"/>
</dbReference>
<dbReference type="InterPro" id="IPR009254">
    <property type="entry name" value="Laminin_aI"/>
</dbReference>
<dbReference type="InterPro" id="IPR000034">
    <property type="entry name" value="Laminin_IV"/>
</dbReference>
<keyword evidence="7" id="KW-0130">Cell adhesion</keyword>
<dbReference type="KEGG" id="aplc:110978598"/>
<feature type="disulfide bond" evidence="13">
    <location>
        <begin position="1509"/>
        <end position="1518"/>
    </location>
</feature>
<dbReference type="RefSeq" id="XP_022089410.1">
    <property type="nucleotide sequence ID" value="XM_022233718.1"/>
</dbReference>
<dbReference type="FunFam" id="2.60.120.260:FF:000092">
    <property type="entry name" value="Laminin subunit alpha-3"/>
    <property type="match status" value="1"/>
</dbReference>
<feature type="domain" description="Laminin EGF-like" evidence="18">
    <location>
        <begin position="588"/>
        <end position="632"/>
    </location>
</feature>
<dbReference type="FunFam" id="2.10.25.10:FF:000388">
    <property type="entry name" value="Laminin subunit alpha"/>
    <property type="match status" value="1"/>
</dbReference>
<keyword evidence="5" id="KW-0677">Repeat</keyword>
<feature type="disulfide bond" evidence="13">
    <location>
        <begin position="544"/>
        <end position="561"/>
    </location>
</feature>
<evidence type="ECO:0000256" key="3">
    <source>
        <dbReference type="ARBA" id="ARBA00022530"/>
    </source>
</evidence>
<evidence type="ECO:0000256" key="1">
    <source>
        <dbReference type="ARBA" id="ARBA00004302"/>
    </source>
</evidence>
<feature type="disulfide bond" evidence="13">
    <location>
        <begin position="1417"/>
        <end position="1426"/>
    </location>
</feature>
<feature type="domain" description="Laminin EGF-like" evidence="18">
    <location>
        <begin position="1486"/>
        <end position="1533"/>
    </location>
</feature>
<feature type="domain" description="Laminin G" evidence="17">
    <location>
        <begin position="3086"/>
        <end position="3261"/>
    </location>
</feature>
<feature type="domain" description="Laminin EGF-like" evidence="18">
    <location>
        <begin position="758"/>
        <end position="810"/>
    </location>
</feature>
<dbReference type="SUPFAM" id="SSF57196">
    <property type="entry name" value="EGF/Laminin"/>
    <property type="match status" value="20"/>
</dbReference>
<sequence>MASPVFVGLSLALVMVLSFQAVNTQLLTPTYFNVAEGKPITATATCGEGFSPPGELYCKLTGNTGDTLRQTERDIIQGQYCDYCDPFNPLKAHPIEYAIDGTEKWWQSPPLSRGTDFNGVNVTIDLGQLYHVAYLIIKFANSPRPGVWILERSKDYGQTYQAWQYFAETKGECNQLFGMESIEEITRDDDVICTDEYSSIVPLEDGEIVVSLVNGRPGATNFSFSEVLQEWTKATNIRLRLLRTNTLLGHLMAIARRDNTVTRRYFYSIKDISIGGRCVCNGHASTCNERGNSGRLVCACQHNTCGEECEMCCPGFVQKAWRPATMDSANECEPCNCFDHTNECVYNETIAAQRLSIDIYGNYEGGGVCQNCQHNTVGINCDQCAPGFYRQAGVSLDSPDVCQPCNCDQTYSTGNCAPITGECECRPQYTGTGCSQCNEGYYGYPTCQPCDCNFNGTQNKVCQVNGGQCPCKPNFAGRNCDRCALGFYNFPECTPCDCDLIGSLDTICDALSGQCSCRAVYGGRTCNECRNGFFNFPSCQDCICSPVGSTVEICDKINGQCICKDNFGGPRCDRCAFGNYNYPNCQACGCDSRGSTSQACYDSGQCQCLPNFTGLKCEECAPGYYRYPECLDCECHRRGSLSIMCDQGTGQCSCRSSFRGRMCEQCAEGFYNFPSCEECNCDPAGVIDIPGEPLGGCGSSTGRGIWNELQPAHRYLINEALVEGACRCKNNVQGRTCNTCEPTYWNLQMSNPEGCEPCECNVAGTINGMEECDMNSGQCLCKALVAGRSCAECRDGTFGLKAEDPLGCRDCACDVGGSSHGACDKTTGQCVCKARVTGIMCNEPLPTHFFPDLYQHKFEIEGGSTPEGRRLRVGFDETEFPGFSYLAYAVMSSIQPIVVRTVEVSTSSLYHLVLHYVYRGDSNVRGRLTITPSDPSLGSEQFSDILFVAGPDPQLVTIEGGGVITPFVLNPGTWTVTIEAPEGVLLDYLVLIPQAYYEATILQQRVSEPCIAGIQQERCNYYTYPTTDYFLVVRGVNGYYNIDGTDVPATQFLDQDILIDIGVSDLAVMDTQHKNLLVNIPIIEPGDYIFVYEYYGGGPGVQTGTVEVSSSGGTQRGYIKFFDCSFLCRAVVVDSDGMPMVFNVEYPNPYIRLVLDGNPDLIGISQVIAIPADRWSYDFVTPALQCVRTADGECHGSTYPVPTGSVWIDKSDIDVSAPLPPNIADTDVTLHYITSDGSGSSSVTYDNVEPLGGRYVYVVHYFQPSGATVDVNFNVVGEFDGEGSFQAEYCPHVSGCRAVVTLPDGSSTFDLSGTGQGYYISLPDGSRGKVWIDYVIAIPENSYNEDVLIEEPQDRAGEFIRNCAENNFYIRPDGSGFCRQATFSLSADYNNGALPCECNRQGSQSFNCEQLGGQCLCRPNISGRRCDRCKIGFYDFPNCFRCRCRSGVCNEVTGECICPDNVVGSSCDRCAERTFGYDPLVGCAECNCDDRGIVDGNFNCNQDSGQCNCKANIGGRQCDQCQPGFHRYPFCESCFCDVSGTEEGICNQATAECLCKENVEGVQCNQCKPGTFYLEASNPMGCISCFCFGHSSDCRSYGRSREKFIDMDDWTVTNMKSPLIRQAGNLINVLVGDVGTGTDPNQAIYWEAPESYLGNKLTSYGGKLEFTVSSNGIPERGDSTSSPLRRPDVIITGNNITIMYINVEQPQNGRSLDMSVTLLEDNFQYSFSARTVTREDMMMVLAGITSIQIRAQYYNKILDASLSDVSLDVTRKDAIGSPAYQVERCSCPSGYTGLSCEECEPGFRRSAGQYLGTCEPCDCNGHSNTCDPESGRCYDCQDNTEGDNCELCKVGYFGDATTGSPDSCTICSCPYPDETRNYAYTCSIVPEGMKCECLLGHVGERCDVCDEGYFGDPSQSYGFCRKCNCSGNSVPNANGPECDPRFGNCLQCRPGTTGVNCDKCDRWYYGDAVISRNCQECLCDRCGSSECDVNTGRCECKDNVVGTLCDRCSPGFWNFSSCAGCDPCQCALASESGQCDFETGQCQCKPGVGGAKCDQCLHGHWNYGFDGCQPCACEPHLRCDAATGECLCPPGATGDNCEFCEDRYIMTDEGCQPCDECVSLLLDMMNALDFDINGAVANLSGLSVGFETYQRLSNLNKSVIAAVNRTKNLAENNLVVSDGILIVETNYSGLLDQAIQLRIRSDNIKQMANETKMEALDTGYRAVNVERQINETIQAVLDAVKALYNNSNIPENANISDISGILAEARMIVAEIAARNFSAGRKSSDQELAAARDVLERVKQLRNVSLELMGHVRNVSDHMQGFLDQLQKLIDTSRMANNHSTAAENLNAGNQEPAFEAVILEVDAKFKGATEDVDNATALIMAAMQLLEEAQNALDATQANATALEEAIRRLEPRVNFVVNKSDSVDGIVEEAMQHAADLKNQSDYLSGLLVGTLELSENAIRAVNAYGEIVDAIDAAEKAAMDALNASSKAEEQANSFGNSPAEELKQSRRLNRKAATANEALADLDEKLGEVGQSVDQVRDRLDNADGRLAAIRRGMANIPDDGSMCTITVCQEGEVDCKPGFAGENCDTSKLSDKAQEAVDTAMEANAKATQATDTIADVQGQLPELRAKFDKIPTDVDAAIQTGNIADDASNRARVGVRDISNLDRELTAMHANIQNLTLGLQYNLDEIKRKIASARTLADGVKVAMKFKPDSSVQLRSLAPEALEGQAAYTSTSLFFRTQEPNALLFFMGGPTAQDDYYSLGIEDSNVVLRYNLGDGDYVVPVAKDVNDYRWHQVIGERTGKYAKVTVKGLGQDDVVQYGDSSRDLTILDLSPDSQIFVGGIPPGVQWLPAALPSRVFNSGGIDEVLVNGQPLSLWNFADAINADEGILRNDTIDIPVDPDTEGIMFNGSGYIVLPNRNFNPRFTDMSITFRTYAANGLLLFMGDQGKYFAVELSGGRVQFQFDLGTGSQTLVTNNRYNNGEQTRVHVNLVGNTGRLRVTPANGVQEETSGSSPGSGDRLAAGNIYVGGLVGIPDNLYPSVSRIGFRGCLRELSVGGLQIDPLQNIESSGVHPICVAERVSLVSFNGPYGGYVSRAPFDITTDLGIIFRFRTMQPDGVMVYTANADKSQFLAVMMVSGAVHVMGDCGDDTAEVVSLQNTYNDGEWHTVSVTKRVKKLTLVVDDEGFGNFNRFQKKTIRTDSFLLVGGFPRDDFIEPAILPTMDNFIGCIADLSFGVDKGVSFSDQIISDNNANLNACPVGSTLPTVPSLNTTGPDRGPAAPTTSPSPVTTPTEAVGTCKLPRVAGAGEQLPEDEGADQYGITTHSRKEYPILDSAFKRNMVMQVELKTVARNGLIMYTSDTRRIDFTAAYLRDGKVVFGWDYGSGPKLIESPDPVNDGRWHTVVMKREGALGELTIDGQLVKKDEIAGSNRFLRSTIPVYFGGVDPAVIDTIKDNQVHPLSRTSFVGCLRGFMLGQEAADAPIGPADRTVDVQPCTGIIEPGVFFGNEGGYLEQISAYSIGSNFEMRISIKPRVSTAVLMSVQGSRGDFLSLEMVDGVLYLRCENGGGIIEAIYAPPEGAFFLCDGNWHDILVEKAENELRLTVDGEPGERALGSTNAIAADTRDPLYFGGIPDNAEHQGLSIRDKFVGCIRDVMLRDDLVNFKEAVEVVGDVNTMSCPAN</sequence>
<evidence type="ECO:0000256" key="12">
    <source>
        <dbReference type="PROSITE-ProRule" id="PRU00122"/>
    </source>
</evidence>
<feature type="disulfide bond" evidence="13">
    <location>
        <begin position="517"/>
        <end position="526"/>
    </location>
</feature>
<feature type="coiled-coil region" evidence="14">
    <location>
        <begin position="2373"/>
        <end position="2407"/>
    </location>
</feature>
<dbReference type="InterPro" id="IPR010307">
    <property type="entry name" value="Laminin_dom_II"/>
</dbReference>
<feature type="domain" description="Laminin EGF-like" evidence="18">
    <location>
        <begin position="1396"/>
        <end position="1441"/>
    </location>
</feature>
<feature type="disulfide bond" evidence="13">
    <location>
        <begin position="425"/>
        <end position="434"/>
    </location>
</feature>
<dbReference type="GO" id="GO:0030334">
    <property type="term" value="P:regulation of cell migration"/>
    <property type="evidence" value="ECO:0007669"/>
    <property type="project" value="InterPro"/>
</dbReference>
<feature type="domain" description="Laminin EGF-like" evidence="18">
    <location>
        <begin position="542"/>
        <end position="587"/>
    </location>
</feature>
<feature type="disulfide bond" evidence="13">
    <location>
        <begin position="542"/>
        <end position="554"/>
    </location>
</feature>
<feature type="signal peptide" evidence="16">
    <location>
        <begin position="1"/>
        <end position="24"/>
    </location>
</feature>
<feature type="disulfide bond" evidence="13">
    <location>
        <begin position="588"/>
        <end position="600"/>
    </location>
</feature>
<keyword evidence="9 13" id="KW-1015">Disulfide bond</keyword>
<evidence type="ECO:0000313" key="21">
    <source>
        <dbReference type="Proteomes" id="UP000694845"/>
    </source>
</evidence>
<dbReference type="PANTHER" id="PTHR10574:SF406">
    <property type="entry name" value="LAMININ SUBUNIT ALPHA 5"/>
    <property type="match status" value="1"/>
</dbReference>
<feature type="disulfide bond" evidence="13">
    <location>
        <begin position="1996"/>
        <end position="2005"/>
    </location>
</feature>
<feature type="disulfide bond" evidence="13">
    <location>
        <begin position="498"/>
        <end position="515"/>
    </location>
</feature>
<feature type="domain" description="Laminin EGF-like" evidence="18">
    <location>
        <begin position="405"/>
        <end position="449"/>
    </location>
</feature>
<feature type="disulfide bond" evidence="13">
    <location>
        <begin position="563"/>
        <end position="572"/>
    </location>
</feature>
<dbReference type="SUPFAM" id="SSF49899">
    <property type="entry name" value="Concanavalin A-like lectins/glucanases"/>
    <property type="match status" value="5"/>
</dbReference>
<feature type="disulfide bond" evidence="13">
    <location>
        <begin position="1534"/>
        <end position="1546"/>
    </location>
</feature>
<dbReference type="SMART" id="SM00181">
    <property type="entry name" value="EGF"/>
    <property type="match status" value="11"/>
</dbReference>
<keyword evidence="10" id="KW-0325">Glycoprotein</keyword>
<dbReference type="GO" id="GO:0005604">
    <property type="term" value="C:basement membrane"/>
    <property type="evidence" value="ECO:0007669"/>
    <property type="project" value="UniProtKB-SubCell"/>
</dbReference>
<reference evidence="22" key="1">
    <citation type="submission" date="2025-08" db="UniProtKB">
        <authorList>
            <consortium name="RefSeq"/>
        </authorList>
    </citation>
    <scope>IDENTIFICATION</scope>
</reference>
<keyword evidence="8 14" id="KW-0175">Coiled coil</keyword>
<dbReference type="SMART" id="SM00282">
    <property type="entry name" value="LamG"/>
    <property type="match status" value="5"/>
</dbReference>
<evidence type="ECO:0000256" key="16">
    <source>
        <dbReference type="SAM" id="SignalP"/>
    </source>
</evidence>
<name>A0A8B7YAJ9_ACAPL</name>
<feature type="domain" description="Laminin EGF-like" evidence="18">
    <location>
        <begin position="633"/>
        <end position="683"/>
    </location>
</feature>
<dbReference type="Pfam" id="PF00053">
    <property type="entry name" value="EGF_laminin"/>
    <property type="match status" value="18"/>
</dbReference>
<dbReference type="InterPro" id="IPR056863">
    <property type="entry name" value="LMN_ATRN_NET-like_EGF"/>
</dbReference>
<dbReference type="FunFam" id="2.10.25.10:FF:000034">
    <property type="entry name" value="Laminin subunit alpha 3"/>
    <property type="match status" value="3"/>
</dbReference>
<dbReference type="Pfam" id="PF06009">
    <property type="entry name" value="Laminin_II"/>
    <property type="match status" value="1"/>
</dbReference>
<evidence type="ECO:0000259" key="18">
    <source>
        <dbReference type="PROSITE" id="PS50027"/>
    </source>
</evidence>
<feature type="domain" description="Laminin IV type A" evidence="19">
    <location>
        <begin position="1605"/>
        <end position="1784"/>
    </location>
</feature>
<dbReference type="Pfam" id="PF02210">
    <property type="entry name" value="Laminin_G_2"/>
    <property type="match status" value="5"/>
</dbReference>
<feature type="chain" id="PRO_5033995455" evidence="16">
    <location>
        <begin position="25"/>
        <end position="3685"/>
    </location>
</feature>
<dbReference type="FunFam" id="2.10.25.10:FF:000106">
    <property type="entry name" value="Heparan sulfate proteoglycan 2"/>
    <property type="match status" value="1"/>
</dbReference>
<dbReference type="GO" id="GO:0009887">
    <property type="term" value="P:animal organ morphogenesis"/>
    <property type="evidence" value="ECO:0007669"/>
    <property type="project" value="TreeGrafter"/>
</dbReference>
<dbReference type="GO" id="GO:0009888">
    <property type="term" value="P:tissue development"/>
    <property type="evidence" value="ECO:0007669"/>
    <property type="project" value="TreeGrafter"/>
</dbReference>
<dbReference type="Pfam" id="PF00052">
    <property type="entry name" value="Laminin_B"/>
    <property type="match status" value="1"/>
</dbReference>
<feature type="domain" description="Laminin EGF-like" evidence="18">
    <location>
        <begin position="2024"/>
        <end position="2070"/>
    </location>
</feature>
<feature type="disulfide bond" evidence="13">
    <location>
        <begin position="1555"/>
        <end position="1564"/>
    </location>
</feature>
<dbReference type="Pfam" id="PF24973">
    <property type="entry name" value="EGF_LMN_ATRN"/>
    <property type="match status" value="1"/>
</dbReference>
<feature type="region of interest" description="Disordered" evidence="15">
    <location>
        <begin position="2492"/>
        <end position="2512"/>
    </location>
</feature>
<comment type="subcellular location">
    <subcellularLocation>
        <location evidence="1">Secreted</location>
        <location evidence="1">Extracellular space</location>
        <location evidence="1">Extracellular matrix</location>
        <location evidence="1">Basement membrane</location>
    </subcellularLocation>
</comment>
<evidence type="ECO:0000256" key="6">
    <source>
        <dbReference type="ARBA" id="ARBA00022869"/>
    </source>
</evidence>
<dbReference type="GO" id="GO:0030155">
    <property type="term" value="P:regulation of cell adhesion"/>
    <property type="evidence" value="ECO:0007669"/>
    <property type="project" value="InterPro"/>
</dbReference>
<dbReference type="PROSITE" id="PS01248">
    <property type="entry name" value="EGF_LAM_1"/>
    <property type="match status" value="7"/>
</dbReference>
<evidence type="ECO:0000259" key="20">
    <source>
        <dbReference type="PROSITE" id="PS51117"/>
    </source>
</evidence>
<feature type="region of interest" description="Disordered" evidence="15">
    <location>
        <begin position="3269"/>
        <end position="3298"/>
    </location>
</feature>
<feature type="disulfide bond" evidence="13">
    <location>
        <begin position="608"/>
        <end position="617"/>
    </location>
</feature>
<dbReference type="CDD" id="cd00110">
    <property type="entry name" value="LamG"/>
    <property type="match status" value="5"/>
</dbReference>
<keyword evidence="2" id="KW-0964">Secreted</keyword>
<dbReference type="PRINTS" id="PR00011">
    <property type="entry name" value="EGFLAMININ"/>
</dbReference>
<feature type="disulfide bond" evidence="13">
    <location>
        <begin position="1948"/>
        <end position="1957"/>
    </location>
</feature>
<feature type="disulfide bond" evidence="13">
    <location>
        <begin position="1396"/>
        <end position="1408"/>
    </location>
</feature>
<dbReference type="OrthoDB" id="5984158at2759"/>
<feature type="domain" description="Laminin G" evidence="17">
    <location>
        <begin position="2707"/>
        <end position="2897"/>
    </location>
</feature>
<dbReference type="InterPro" id="IPR001791">
    <property type="entry name" value="Laminin_G"/>
</dbReference>
<comment type="caution">
    <text evidence="13">Lacks conserved residue(s) required for the propagation of feature annotation.</text>
</comment>
<dbReference type="FunFam" id="2.10.25.10:FF:000069">
    <property type="entry name" value="Laminin subunit alpha 1"/>
    <property type="match status" value="1"/>
</dbReference>
<dbReference type="Gene3D" id="2.60.120.260">
    <property type="entry name" value="Galactose-binding domain-like"/>
    <property type="match status" value="1"/>
</dbReference>
<dbReference type="GO" id="GO:0007411">
    <property type="term" value="P:axon guidance"/>
    <property type="evidence" value="ECO:0007669"/>
    <property type="project" value="TreeGrafter"/>
</dbReference>
<evidence type="ECO:0000256" key="9">
    <source>
        <dbReference type="ARBA" id="ARBA00023157"/>
    </source>
</evidence>
<feature type="disulfide bond" evidence="13">
    <location>
        <begin position="635"/>
        <end position="652"/>
    </location>
</feature>
<protein>
    <submittedName>
        <fullName evidence="22">Laminin subunit alpha-like isoform X1</fullName>
    </submittedName>
</protein>
<feature type="domain" description="Laminin EGF-like" evidence="18">
    <location>
        <begin position="1817"/>
        <end position="1866"/>
    </location>
</feature>
<dbReference type="FunFam" id="2.10.25.10:FF:000275">
    <property type="entry name" value="usherin"/>
    <property type="match status" value="1"/>
</dbReference>
<feature type="domain" description="Laminin EGF-like" evidence="18">
    <location>
        <begin position="1923"/>
        <end position="1976"/>
    </location>
</feature>
<feature type="domain" description="Laminin EGF-like" evidence="18">
    <location>
        <begin position="496"/>
        <end position="541"/>
    </location>
</feature>
<dbReference type="GeneID" id="110978598"/>
<dbReference type="PROSITE" id="PS50027">
    <property type="entry name" value="EGF_LAM_2"/>
    <property type="match status" value="14"/>
</dbReference>
<evidence type="ECO:0000256" key="8">
    <source>
        <dbReference type="ARBA" id="ARBA00023054"/>
    </source>
</evidence>
<dbReference type="SMART" id="SM00180">
    <property type="entry name" value="EGF_Lam"/>
    <property type="match status" value="22"/>
</dbReference>
<dbReference type="SMART" id="SM00136">
    <property type="entry name" value="LamNT"/>
    <property type="match status" value="1"/>
</dbReference>